<dbReference type="EMBL" id="UINC01032149">
    <property type="protein sequence ID" value="SVB19330.1"/>
    <property type="molecule type" value="Genomic_DNA"/>
</dbReference>
<organism evidence="2">
    <name type="scientific">marine metagenome</name>
    <dbReference type="NCBI Taxonomy" id="408172"/>
    <lineage>
        <taxon>unclassified sequences</taxon>
        <taxon>metagenomes</taxon>
        <taxon>ecological metagenomes</taxon>
    </lineage>
</organism>
<dbReference type="AlphaFoldDB" id="A0A382BZU1"/>
<reference evidence="2" key="1">
    <citation type="submission" date="2018-05" db="EMBL/GenBank/DDBJ databases">
        <authorList>
            <person name="Lanie J.A."/>
            <person name="Ng W.-L."/>
            <person name="Kazmierczak K.M."/>
            <person name="Andrzejewski T.M."/>
            <person name="Davidsen T.M."/>
            <person name="Wayne K.J."/>
            <person name="Tettelin H."/>
            <person name="Glass J.I."/>
            <person name="Rusch D."/>
            <person name="Podicherti R."/>
            <person name="Tsui H.-C.T."/>
            <person name="Winkler M.E."/>
        </authorList>
    </citation>
    <scope>NUCLEOTIDE SEQUENCE</scope>
</reference>
<gene>
    <name evidence="2" type="ORF">METZ01_LOCUS172184</name>
</gene>
<accession>A0A382BZU1</accession>
<evidence type="ECO:0000313" key="2">
    <source>
        <dbReference type="EMBL" id="SVB19330.1"/>
    </source>
</evidence>
<keyword evidence="1" id="KW-0472">Membrane</keyword>
<feature type="transmembrane region" description="Helical" evidence="1">
    <location>
        <begin position="33"/>
        <end position="51"/>
    </location>
</feature>
<sequence length="57" mass="6511">MDKKKLVKVVSVVTGIMVIGCIIYFIINEDWFNAVGLSAVFFGLWFALPYLEKLNKK</sequence>
<keyword evidence="1" id="KW-1133">Transmembrane helix</keyword>
<protein>
    <submittedName>
        <fullName evidence="2">Uncharacterized protein</fullName>
    </submittedName>
</protein>
<feature type="transmembrane region" description="Helical" evidence="1">
    <location>
        <begin position="7"/>
        <end position="27"/>
    </location>
</feature>
<name>A0A382BZU1_9ZZZZ</name>
<evidence type="ECO:0000256" key="1">
    <source>
        <dbReference type="SAM" id="Phobius"/>
    </source>
</evidence>
<dbReference type="PROSITE" id="PS51257">
    <property type="entry name" value="PROKAR_LIPOPROTEIN"/>
    <property type="match status" value="1"/>
</dbReference>
<proteinExistence type="predicted"/>
<keyword evidence="1" id="KW-0812">Transmembrane</keyword>